<dbReference type="Proteomes" id="UP001371456">
    <property type="component" value="Unassembled WGS sequence"/>
</dbReference>
<keyword evidence="3" id="KW-1185">Reference proteome</keyword>
<dbReference type="PANTHER" id="PTHR33233">
    <property type="entry name" value="ENDONUCLEASE/EXONUCLEASE/PHOSPHATASE"/>
    <property type="match status" value="1"/>
</dbReference>
<evidence type="ECO:0000313" key="3">
    <source>
        <dbReference type="Proteomes" id="UP001371456"/>
    </source>
</evidence>
<reference evidence="2 3" key="1">
    <citation type="submission" date="2024-02" db="EMBL/GenBank/DDBJ databases">
        <title>de novo genome assembly of Solanum bulbocastanum strain 11H21.</title>
        <authorList>
            <person name="Hosaka A.J."/>
        </authorList>
    </citation>
    <scope>NUCLEOTIDE SEQUENCE [LARGE SCALE GENOMIC DNA]</scope>
    <source>
        <tissue evidence="2">Young leaves</tissue>
    </source>
</reference>
<protein>
    <submittedName>
        <fullName evidence="2">Uncharacterized protein</fullName>
    </submittedName>
</protein>
<feature type="region of interest" description="Disordered" evidence="1">
    <location>
        <begin position="1"/>
        <end position="46"/>
    </location>
</feature>
<evidence type="ECO:0000313" key="2">
    <source>
        <dbReference type="EMBL" id="KAK6776349.1"/>
    </source>
</evidence>
<gene>
    <name evidence="2" type="ORF">RDI58_027350</name>
</gene>
<accession>A0AAN8Y212</accession>
<name>A0AAN8Y212_SOLBU</name>
<organism evidence="2 3">
    <name type="scientific">Solanum bulbocastanum</name>
    <name type="common">Wild potato</name>
    <dbReference type="NCBI Taxonomy" id="147425"/>
    <lineage>
        <taxon>Eukaryota</taxon>
        <taxon>Viridiplantae</taxon>
        <taxon>Streptophyta</taxon>
        <taxon>Embryophyta</taxon>
        <taxon>Tracheophyta</taxon>
        <taxon>Spermatophyta</taxon>
        <taxon>Magnoliopsida</taxon>
        <taxon>eudicotyledons</taxon>
        <taxon>Gunneridae</taxon>
        <taxon>Pentapetalae</taxon>
        <taxon>asterids</taxon>
        <taxon>lamiids</taxon>
        <taxon>Solanales</taxon>
        <taxon>Solanaceae</taxon>
        <taxon>Solanoideae</taxon>
        <taxon>Solaneae</taxon>
        <taxon>Solanum</taxon>
    </lineage>
</organism>
<dbReference type="PANTHER" id="PTHR33233:SF15">
    <property type="entry name" value="DUF4283 DOMAIN-CONTAINING PROTEIN"/>
    <property type="match status" value="1"/>
</dbReference>
<evidence type="ECO:0000256" key="1">
    <source>
        <dbReference type="SAM" id="MobiDB-lite"/>
    </source>
</evidence>
<proteinExistence type="predicted"/>
<comment type="caution">
    <text evidence="2">The sequence shown here is derived from an EMBL/GenBank/DDBJ whole genome shotgun (WGS) entry which is preliminary data.</text>
</comment>
<sequence length="120" mass="13556">MMNEVQIGEAESSIRSEVSRRLSLSVTPPITSDPGRRSKVSIPSEVEGNGTVNTAHNYMNLTFVPPQFIDEKIVVQLEEEDVHLEEEKWRCALIAYVIGVCLGFNTMNIYITQNCQVWIN</sequence>
<dbReference type="EMBL" id="JBANQN010000011">
    <property type="protein sequence ID" value="KAK6776349.1"/>
    <property type="molecule type" value="Genomic_DNA"/>
</dbReference>
<dbReference type="AlphaFoldDB" id="A0AAN8Y212"/>